<comment type="subcellular location">
    <subcellularLocation>
        <location evidence="1">Cytoplasm</location>
    </subcellularLocation>
</comment>
<evidence type="ECO:0000313" key="6">
    <source>
        <dbReference type="Proteomes" id="UP000237246"/>
    </source>
</evidence>
<dbReference type="Proteomes" id="UP000237246">
    <property type="component" value="Unassembled WGS sequence"/>
</dbReference>
<dbReference type="GO" id="GO:0005737">
    <property type="term" value="C:cytoplasm"/>
    <property type="evidence" value="ECO:0007669"/>
    <property type="project" value="UniProtKB-SubCell"/>
</dbReference>
<keyword evidence="2" id="KW-0963">Cytoplasm</keyword>
<dbReference type="OrthoDB" id="2160759at2759"/>
<name>A0A2P4SJZ4_BAMTH</name>
<gene>
    <name evidence="5" type="ORF">CIB84_011821</name>
</gene>
<evidence type="ECO:0000256" key="1">
    <source>
        <dbReference type="ARBA" id="ARBA00004496"/>
    </source>
</evidence>
<feature type="coiled-coil region" evidence="4">
    <location>
        <begin position="12"/>
        <end position="115"/>
    </location>
</feature>
<evidence type="ECO:0000256" key="2">
    <source>
        <dbReference type="ARBA" id="ARBA00022490"/>
    </source>
</evidence>
<dbReference type="AlphaFoldDB" id="A0A2P4SJZ4"/>
<dbReference type="PANTHER" id="PTHR18875">
    <property type="entry name" value="SARCOMA ANTIGEN NY-SAR-24/CYTOSKELETAL PROTEIN SOJO"/>
    <property type="match status" value="1"/>
</dbReference>
<protein>
    <submittedName>
        <fullName evidence="5">Uncharacterized protein</fullName>
    </submittedName>
</protein>
<sequence length="269" mass="30744">MKAILFKVQAEGARLENYIINCEKEREKLNEKCVSYRKQLDIQGEQLRQLREENHNAKEEIITLGTKNSEMMSMLNQSNQKILELEKELNEKKRLLKEKNALVSENAELRALNAQQHNNLKLCHQEMENSRRELNLIQTIISQLSLSTSEEFKWHNLKCQLSSSSAKEAVSESCESNKPLTAGLSIELATKEAETGKPHTNLTACNTAERLLNDNEREEKRGLCGLETEPVKLIKAQEGHANVSMFSLIYLCPAARELLQLPLQFVRVE</sequence>
<comment type="caution">
    <text evidence="5">The sequence shown here is derived from an EMBL/GenBank/DDBJ whole genome shotgun (WGS) entry which is preliminary data.</text>
</comment>
<evidence type="ECO:0000313" key="5">
    <source>
        <dbReference type="EMBL" id="POI24429.1"/>
    </source>
</evidence>
<evidence type="ECO:0000256" key="3">
    <source>
        <dbReference type="ARBA" id="ARBA00023054"/>
    </source>
</evidence>
<dbReference type="PANTHER" id="PTHR18875:SF8">
    <property type="entry name" value="COILED-COIL DOMAIN-CONTAINING PROTEIN 18"/>
    <property type="match status" value="1"/>
</dbReference>
<organism evidence="5 6">
    <name type="scientific">Bambusicola thoracicus</name>
    <name type="common">Chinese bamboo-partridge</name>
    <name type="synonym">Perdix thoracica</name>
    <dbReference type="NCBI Taxonomy" id="9083"/>
    <lineage>
        <taxon>Eukaryota</taxon>
        <taxon>Metazoa</taxon>
        <taxon>Chordata</taxon>
        <taxon>Craniata</taxon>
        <taxon>Vertebrata</taxon>
        <taxon>Euteleostomi</taxon>
        <taxon>Archelosauria</taxon>
        <taxon>Archosauria</taxon>
        <taxon>Dinosauria</taxon>
        <taxon>Saurischia</taxon>
        <taxon>Theropoda</taxon>
        <taxon>Coelurosauria</taxon>
        <taxon>Aves</taxon>
        <taxon>Neognathae</taxon>
        <taxon>Galloanserae</taxon>
        <taxon>Galliformes</taxon>
        <taxon>Phasianidae</taxon>
        <taxon>Perdicinae</taxon>
        <taxon>Bambusicola</taxon>
    </lineage>
</organism>
<keyword evidence="6" id="KW-1185">Reference proteome</keyword>
<reference evidence="5 6" key="1">
    <citation type="submission" date="2018-01" db="EMBL/GenBank/DDBJ databases">
        <title>Comparison of the Chinese Bamboo Partridge and Red Junglefowl genome sequences highlights the importance of demography in genome evolution.</title>
        <authorList>
            <person name="Tiley G.P."/>
            <person name="Kimball R.T."/>
            <person name="Braun E.L."/>
            <person name="Burleigh J.G."/>
        </authorList>
    </citation>
    <scope>NUCLEOTIDE SEQUENCE [LARGE SCALE GENOMIC DNA]</scope>
    <source>
        <strain evidence="5">RTK389</strain>
        <tissue evidence="5">Blood</tissue>
    </source>
</reference>
<dbReference type="EMBL" id="PPHD01041232">
    <property type="protein sequence ID" value="POI24429.1"/>
    <property type="molecule type" value="Genomic_DNA"/>
</dbReference>
<keyword evidence="3 4" id="KW-0175">Coiled coil</keyword>
<evidence type="ECO:0000256" key="4">
    <source>
        <dbReference type="SAM" id="Coils"/>
    </source>
</evidence>
<accession>A0A2P4SJZ4</accession>
<proteinExistence type="predicted"/>